<evidence type="ECO:0000313" key="2">
    <source>
        <dbReference type="EMBL" id="KAK1749157.1"/>
    </source>
</evidence>
<feature type="region of interest" description="Disordered" evidence="1">
    <location>
        <begin position="493"/>
        <end position="513"/>
    </location>
</feature>
<organism evidence="2 3">
    <name type="scientific">Skeletonema marinoi</name>
    <dbReference type="NCBI Taxonomy" id="267567"/>
    <lineage>
        <taxon>Eukaryota</taxon>
        <taxon>Sar</taxon>
        <taxon>Stramenopiles</taxon>
        <taxon>Ochrophyta</taxon>
        <taxon>Bacillariophyta</taxon>
        <taxon>Coscinodiscophyceae</taxon>
        <taxon>Thalassiosirophycidae</taxon>
        <taxon>Thalassiosirales</taxon>
        <taxon>Skeletonemataceae</taxon>
        <taxon>Skeletonema</taxon>
        <taxon>Skeletonema marinoi-dohrnii complex</taxon>
    </lineage>
</organism>
<dbReference type="AlphaFoldDB" id="A0AAD9DJ52"/>
<reference evidence="2" key="1">
    <citation type="submission" date="2023-06" db="EMBL/GenBank/DDBJ databases">
        <title>Survivors Of The Sea: Transcriptome response of Skeletonema marinoi to long-term dormancy.</title>
        <authorList>
            <person name="Pinder M.I.M."/>
            <person name="Kourtchenko O."/>
            <person name="Robertson E.K."/>
            <person name="Larsson T."/>
            <person name="Maumus F."/>
            <person name="Osuna-Cruz C.M."/>
            <person name="Vancaester E."/>
            <person name="Stenow R."/>
            <person name="Vandepoele K."/>
            <person name="Ploug H."/>
            <person name="Bruchert V."/>
            <person name="Godhe A."/>
            <person name="Topel M."/>
        </authorList>
    </citation>
    <scope>NUCLEOTIDE SEQUENCE</scope>
    <source>
        <strain evidence="2">R05AC</strain>
    </source>
</reference>
<evidence type="ECO:0000313" key="3">
    <source>
        <dbReference type="Proteomes" id="UP001224775"/>
    </source>
</evidence>
<evidence type="ECO:0000256" key="1">
    <source>
        <dbReference type="SAM" id="MobiDB-lite"/>
    </source>
</evidence>
<dbReference type="EMBL" id="JATAAI010000001">
    <property type="protein sequence ID" value="KAK1749157.1"/>
    <property type="molecule type" value="Genomic_DNA"/>
</dbReference>
<feature type="region of interest" description="Disordered" evidence="1">
    <location>
        <begin position="134"/>
        <end position="171"/>
    </location>
</feature>
<dbReference type="Proteomes" id="UP001224775">
    <property type="component" value="Unassembled WGS sequence"/>
</dbReference>
<proteinExistence type="predicted"/>
<protein>
    <submittedName>
        <fullName evidence="2">Uncharacterized protein</fullName>
    </submittedName>
</protein>
<comment type="caution">
    <text evidence="2">The sequence shown here is derived from an EMBL/GenBank/DDBJ whole genome shotgun (WGS) entry which is preliminary data.</text>
</comment>
<name>A0AAD9DJ52_9STRA</name>
<sequence>MVIEAFEPFMKTIEIEPLVARIFVAQCRVCVWLTLLYLFSAPIISTTGKMMLSVARSSSGIASTRNRIFLYTKCCRGLSSAVGNHTSNESDEIPTNISPIHTSLALSVHFRHPDLGMKDYEILSRATAFLLNVDPPNSEGESSNQSAASDATSSPSSTHNSRGLVQKSAFPHLKENRDLRKELLRKQHYSYDPASGPPRLPHQLNWLEFCPTNFRPKVHVVASSHVISPWLWPKYYGQDWLQIVTQEHVRYSLEVWSSNEGLNSSVNVDHDGKLKGEYKPVAKFALNPYPIHHPTEMDLAVIHLKQEEEALKQMMKLGIQPLNLPTAHDFENDDSPVFEAGEKVLFQGFEVYEANMTDQETVSGTDNTKKEEDDERLFHPYSSLGNLTFASPDRFLSQTKGGPLPEGLCGGPVIQIPASGKNGKQTPMNIRGVVEGIVPTNHDNPQIAGHASFIPSYRIREFVDFAEKIMLEQIIDSDLFKRCVDMKERKNNTRGTVYGDDGNILDSEDDDDEPVDPKLLAGIEGTGDSYNTPQLDREYQDIVSSLHEKHSPEEVDAILATVERERKEVAEILEKEGGDVDDVIERVRRKTYEEKEKLMKEIMDEMTGQSKKS</sequence>
<keyword evidence="3" id="KW-1185">Reference proteome</keyword>
<gene>
    <name evidence="2" type="ORF">QTG54_001096</name>
</gene>
<feature type="compositionally biased region" description="Low complexity" evidence="1">
    <location>
        <begin position="146"/>
        <end position="158"/>
    </location>
</feature>
<accession>A0AAD9DJ52</accession>